<organism evidence="2 3">
    <name type="scientific">Paenibacillus polymyxa</name>
    <name type="common">Bacillus polymyxa</name>
    <dbReference type="NCBI Taxonomy" id="1406"/>
    <lineage>
        <taxon>Bacteria</taxon>
        <taxon>Bacillati</taxon>
        <taxon>Bacillota</taxon>
        <taxon>Bacilli</taxon>
        <taxon>Bacillales</taxon>
        <taxon>Paenibacillaceae</taxon>
        <taxon>Paenibacillus</taxon>
    </lineage>
</organism>
<protein>
    <submittedName>
        <fullName evidence="2">PfkB family carbohydrate kinase</fullName>
    </submittedName>
</protein>
<evidence type="ECO:0000259" key="1">
    <source>
        <dbReference type="Pfam" id="PF00294"/>
    </source>
</evidence>
<name>A0AAP3ZYJ3_PAEPO</name>
<feature type="domain" description="Carbohydrate kinase PfkB" evidence="1">
    <location>
        <begin position="2"/>
        <end position="53"/>
    </location>
</feature>
<evidence type="ECO:0000313" key="2">
    <source>
        <dbReference type="EMBL" id="MDH2331554.1"/>
    </source>
</evidence>
<dbReference type="SUPFAM" id="SSF53613">
    <property type="entry name" value="Ribokinase-like"/>
    <property type="match status" value="1"/>
</dbReference>
<keyword evidence="2" id="KW-0418">Kinase</keyword>
<dbReference type="InterPro" id="IPR011611">
    <property type="entry name" value="PfkB_dom"/>
</dbReference>
<dbReference type="Gene3D" id="3.40.1190.20">
    <property type="match status" value="1"/>
</dbReference>
<reference evidence="2" key="1">
    <citation type="submission" date="2023-04" db="EMBL/GenBank/DDBJ databases">
        <title>Uncovering the Secrets of Slow-Growing Bacteria in Tropical Savanna Soil through Cultivation and Genomic Analysis.</title>
        <authorList>
            <person name="Goncalves O.S."/>
            <person name="Santana M.F."/>
        </authorList>
    </citation>
    <scope>NUCLEOTIDE SEQUENCE</scope>
    <source>
        <strain evidence="2">ANTI</strain>
    </source>
</reference>
<sequence>MDEHHVDTSMLLFDPATPTTLAFVSLTANGERDFVFNRGADRQLSLQDIDRKWTRQAGGIYHNIQKRN</sequence>
<accession>A0AAP3ZYJ3</accession>
<dbReference type="Pfam" id="PF00294">
    <property type="entry name" value="PfkB"/>
    <property type="match status" value="1"/>
</dbReference>
<evidence type="ECO:0000313" key="3">
    <source>
        <dbReference type="Proteomes" id="UP001229409"/>
    </source>
</evidence>
<keyword evidence="2" id="KW-0808">Transferase</keyword>
<dbReference type="AlphaFoldDB" id="A0AAP3ZYJ3"/>
<dbReference type="GO" id="GO:0016301">
    <property type="term" value="F:kinase activity"/>
    <property type="evidence" value="ECO:0007669"/>
    <property type="project" value="UniProtKB-KW"/>
</dbReference>
<gene>
    <name evidence="2" type="ORF">QDS18_11795</name>
</gene>
<dbReference type="InterPro" id="IPR029056">
    <property type="entry name" value="Ribokinase-like"/>
</dbReference>
<comment type="caution">
    <text evidence="2">The sequence shown here is derived from an EMBL/GenBank/DDBJ whole genome shotgun (WGS) entry which is preliminary data.</text>
</comment>
<proteinExistence type="predicted"/>
<dbReference type="EMBL" id="JARVWT010000004">
    <property type="protein sequence ID" value="MDH2331554.1"/>
    <property type="molecule type" value="Genomic_DNA"/>
</dbReference>
<dbReference type="Proteomes" id="UP001229409">
    <property type="component" value="Unassembled WGS sequence"/>
</dbReference>